<evidence type="ECO:0000313" key="8">
    <source>
        <dbReference type="EMBL" id="VBB42648.1"/>
    </source>
</evidence>
<feature type="transmembrane region" description="Helical" evidence="7">
    <location>
        <begin position="214"/>
        <end position="234"/>
    </location>
</feature>
<feature type="transmembrane region" description="Helical" evidence="7">
    <location>
        <begin position="186"/>
        <end position="208"/>
    </location>
</feature>
<feature type="transmembrane region" description="Helical" evidence="7">
    <location>
        <begin position="127"/>
        <end position="149"/>
    </location>
</feature>
<reference evidence="8" key="1">
    <citation type="submission" date="2018-07" db="EMBL/GenBank/DDBJ databases">
        <authorList>
            <consortium name="Genoscope - CEA"/>
            <person name="William W."/>
        </authorList>
    </citation>
    <scope>NUCLEOTIDE SEQUENCE</scope>
    <source>
        <strain evidence="8">IK1</strain>
    </source>
</reference>
<proteinExistence type="inferred from homology"/>
<dbReference type="AlphaFoldDB" id="A0A653A3W4"/>
<protein>
    <submittedName>
        <fullName evidence="8">Yop proteins translocation protein T</fullName>
    </submittedName>
</protein>
<keyword evidence="4 7" id="KW-0812">Transmembrane</keyword>
<keyword evidence="6 7" id="KW-0472">Membrane</keyword>
<dbReference type="GO" id="GO:0005886">
    <property type="term" value="C:plasma membrane"/>
    <property type="evidence" value="ECO:0007669"/>
    <property type="project" value="UniProtKB-SubCell"/>
</dbReference>
<dbReference type="PANTHER" id="PTHR30065">
    <property type="entry name" value="FLAGELLAR BIOSYNTHETIC PROTEIN FLIR"/>
    <property type="match status" value="1"/>
</dbReference>
<evidence type="ECO:0000256" key="1">
    <source>
        <dbReference type="ARBA" id="ARBA00004651"/>
    </source>
</evidence>
<comment type="similarity">
    <text evidence="2 7">Belongs to the FliR/MopE/SpaR family.</text>
</comment>
<dbReference type="Pfam" id="PF01311">
    <property type="entry name" value="Bac_export_1"/>
    <property type="match status" value="1"/>
</dbReference>
<dbReference type="EMBL" id="UPXX01000013">
    <property type="protein sequence ID" value="VBB42648.1"/>
    <property type="molecule type" value="Genomic_DNA"/>
</dbReference>
<dbReference type="NCBIfam" id="TIGR01401">
    <property type="entry name" value="fliR_like_III"/>
    <property type="match status" value="1"/>
</dbReference>
<comment type="subcellular location">
    <subcellularLocation>
        <location evidence="1 7">Cell membrane</location>
        <topology evidence="1 7">Multi-pass membrane protein</topology>
    </subcellularLocation>
</comment>
<feature type="transmembrane region" description="Helical" evidence="7">
    <location>
        <begin position="66"/>
        <end position="94"/>
    </location>
</feature>
<keyword evidence="3 7" id="KW-1003">Cell membrane</keyword>
<evidence type="ECO:0000256" key="4">
    <source>
        <dbReference type="ARBA" id="ARBA00022692"/>
    </source>
</evidence>
<name>A0A653A3W4_UNCDX</name>
<evidence type="ECO:0000256" key="7">
    <source>
        <dbReference type="RuleBase" id="RU362072"/>
    </source>
</evidence>
<dbReference type="InterPro" id="IPR006304">
    <property type="entry name" value="T3SS_SpaR/YscT"/>
</dbReference>
<gene>
    <name evidence="8" type="primary">yscT</name>
    <name evidence="8" type="ORF">TRIP_B200788</name>
</gene>
<keyword evidence="5 7" id="KW-1133">Transmembrane helix</keyword>
<dbReference type="GO" id="GO:0006605">
    <property type="term" value="P:protein targeting"/>
    <property type="evidence" value="ECO:0007669"/>
    <property type="project" value="UniProtKB-UniRule"/>
</dbReference>
<sequence length="263" mass="28845">MDITPLKQILLTFMVLTPRLLAAFSILPFLNREVMPGLARNSVALVFVLILYPMGAPITAGNLPAYPLLVALVAKEVFLGCLLGFLAGVLFWAAEGIGTFIDNQRGAGMGAFFDPISGSQTSSLGTLLLQLITVLFFSGGGFLLLLGVIYESYRVWPVFSFFPHLTAGFSDFFLAQADRIMRLTVLLGGPIVIVMFISEIGLGLINRFAPQLNVFFVSMPIKSGIAVFLLILYVRFIEVYFEEEFLGFKHLLEELSTCIEGPV</sequence>
<dbReference type="PANTHER" id="PTHR30065:SF1">
    <property type="entry name" value="SURFACE PRESENTATION OF ANTIGENS PROTEIN SPAR"/>
    <property type="match status" value="1"/>
</dbReference>
<evidence type="ECO:0000256" key="2">
    <source>
        <dbReference type="ARBA" id="ARBA00009772"/>
    </source>
</evidence>
<evidence type="ECO:0000256" key="6">
    <source>
        <dbReference type="ARBA" id="ARBA00023136"/>
    </source>
</evidence>
<accession>A0A653A3W4</accession>
<dbReference type="PRINTS" id="PR00953">
    <property type="entry name" value="TYPE3IMRPROT"/>
</dbReference>
<evidence type="ECO:0000256" key="3">
    <source>
        <dbReference type="ARBA" id="ARBA00022475"/>
    </source>
</evidence>
<feature type="transmembrane region" description="Helical" evidence="7">
    <location>
        <begin position="42"/>
        <end position="60"/>
    </location>
</feature>
<dbReference type="InterPro" id="IPR002010">
    <property type="entry name" value="T3SS_IM_R"/>
</dbReference>
<organism evidence="8">
    <name type="scientific">Uncultured Desulfatiglans sp</name>
    <dbReference type="NCBI Taxonomy" id="1748965"/>
    <lineage>
        <taxon>Bacteria</taxon>
        <taxon>Pseudomonadati</taxon>
        <taxon>Thermodesulfobacteriota</taxon>
        <taxon>Desulfobacteria</taxon>
        <taxon>Desulfatiglandales</taxon>
        <taxon>Desulfatiglandaceae</taxon>
        <taxon>Desulfatiglans</taxon>
        <taxon>environmental samples</taxon>
    </lineage>
</organism>
<evidence type="ECO:0000256" key="5">
    <source>
        <dbReference type="ARBA" id="ARBA00022989"/>
    </source>
</evidence>
<feature type="transmembrane region" description="Helical" evidence="7">
    <location>
        <begin position="6"/>
        <end position="30"/>
    </location>
</feature>